<accession>A0A1L3KF88</accession>
<dbReference type="CDD" id="cd23173">
    <property type="entry name" value="ps-ssRNAv_Nodaviridae_RdRp"/>
    <property type="match status" value="1"/>
</dbReference>
<name>A0A1L3KF88_9VIRU</name>
<feature type="compositionally biased region" description="Basic residues" evidence="6">
    <location>
        <begin position="897"/>
        <end position="916"/>
    </location>
</feature>
<evidence type="ECO:0000256" key="2">
    <source>
        <dbReference type="ARBA" id="ARBA00022679"/>
    </source>
</evidence>
<dbReference type="InterPro" id="IPR001788">
    <property type="entry name" value="RNA-dep_RNA_pol_alsuvir"/>
</dbReference>
<reference evidence="8" key="1">
    <citation type="journal article" date="2016" name="Nature">
        <title>Redefining the invertebrate RNA virosphere.</title>
        <authorList>
            <person name="Shi M."/>
            <person name="Lin X.D."/>
            <person name="Tian J.H."/>
            <person name="Chen L.J."/>
            <person name="Chen X."/>
            <person name="Li C.X."/>
            <person name="Qin X.C."/>
            <person name="Li J."/>
            <person name="Cao J.P."/>
            <person name="Eden J.S."/>
            <person name="Buchmann J."/>
            <person name="Wang W."/>
            <person name="Xu J."/>
            <person name="Holmes E.C."/>
            <person name="Zhang Y.Z."/>
        </authorList>
    </citation>
    <scope>NUCLEOTIDE SEQUENCE</scope>
    <source>
        <strain evidence="8">Arthropodmix12988</strain>
    </source>
</reference>
<dbReference type="Pfam" id="PF00978">
    <property type="entry name" value="RdRP_2"/>
    <property type="match status" value="1"/>
</dbReference>
<evidence type="ECO:0000313" key="8">
    <source>
        <dbReference type="EMBL" id="APG76090.1"/>
    </source>
</evidence>
<evidence type="ECO:0000256" key="6">
    <source>
        <dbReference type="SAM" id="MobiDB-lite"/>
    </source>
</evidence>
<proteinExistence type="inferred from homology"/>
<keyword evidence="4" id="KW-0693">Viral RNA replication</keyword>
<evidence type="ECO:0000256" key="4">
    <source>
        <dbReference type="ARBA" id="ARBA00022953"/>
    </source>
</evidence>
<dbReference type="InterPro" id="IPR043647">
    <property type="entry name" value="Noda_Vmethyltr_dom"/>
</dbReference>
<dbReference type="GO" id="GO:0003968">
    <property type="term" value="F:RNA-directed RNA polymerase activity"/>
    <property type="evidence" value="ECO:0007669"/>
    <property type="project" value="InterPro"/>
</dbReference>
<evidence type="ECO:0000259" key="7">
    <source>
        <dbReference type="PROSITE" id="PS50507"/>
    </source>
</evidence>
<dbReference type="EMBL" id="KX883009">
    <property type="protein sequence ID" value="APG76090.1"/>
    <property type="molecule type" value="Genomic_RNA"/>
</dbReference>
<dbReference type="GO" id="GO:0006351">
    <property type="term" value="P:DNA-templated transcription"/>
    <property type="evidence" value="ECO:0007669"/>
    <property type="project" value="InterPro"/>
</dbReference>
<keyword evidence="3" id="KW-0548">Nucleotidyltransferase</keyword>
<organism evidence="8">
    <name type="scientific">Hubei noda-like virus 10</name>
    <dbReference type="NCBI Taxonomy" id="1922966"/>
    <lineage>
        <taxon>Viruses</taxon>
        <taxon>Riboviria</taxon>
    </lineage>
</organism>
<dbReference type="InterPro" id="IPR043502">
    <property type="entry name" value="DNA/RNA_pol_sf"/>
</dbReference>
<evidence type="ECO:0000256" key="1">
    <source>
        <dbReference type="ARBA" id="ARBA00007751"/>
    </source>
</evidence>
<dbReference type="PROSITE" id="PS50507">
    <property type="entry name" value="RDRP_SSRNA_POS"/>
    <property type="match status" value="1"/>
</dbReference>
<protein>
    <recommendedName>
        <fullName evidence="5">RNA replicase</fullName>
    </recommendedName>
</protein>
<sequence length="916" mass="101336">MIYEIVVQAVNLPLQYPRSSAVVVGVVTGFAYRWLTTKKTQAQLSKDLELCSNRTIRMRDLMIDFSKTFTKFAASPVHSHGQSAASRSAANTFMHELATQSGFDPYSVSKSATDACGSRLFYFLKDTTMKFQLDEITANSVLIFTDVDYYADLNRWMEHGLPMLMYTFCPTTMAGKTSEYSWRFVGDECEYTVSGGSSYRHQLWDFKGDVCSVVDRNTLDLIVFNVEQRKVPGDENHRFVYLTPANRIKPTTSEFWNSVYQKMCVVANGLGWNLDFLPTVYQFLQQERLERRTFGSGRYLYDPLTDVMSVASDGSHHSVEVPARVYAAIQQRLENKDAPPTVGDVERMLTVSQVPDPSITAPLLFNHMSCDVRANVIPTKAVAANFDPLGEFATTDARNVGVAASSPLASEPALFATKSRNADVSSIKGRVTRPTNTVIPSQQYARFAAEFIAAAVDQPGSGVPIDFSDVREAQSKPAQRARYDLDEWLLSVELPNELKCFIKAEPYANPNDPRNITTMNTNCNVQVSAYTLAMKHALLKRCHWYGPGKTPTETVAALASITRNGAIGSDFSRFDGSVSEWLQRNVMLAFYMKWIHPDYRAHLKKAFMLVFSQTARTQTGLRFSPGWGTRSGSPPTTDGNTIVNAFVSYCVLRQLGFSVEAAYAALGVYCGDDGLVPNMPGYHRMLEAVCKDLGLSVKAETFLTGPYPYLGRYFVDPGTTVNSFQDPLRTIPKLHVVQALGGVSLEQLLTNKASGYAVTDYNTPIIGTWARAVMRITRLDPRGLSGEERFKHSQCWPYSARDHQLMVDAMASVMGVSSSELARLDELLLPVDDLDSFPVILETEWTPKIPALVGNLVIGQVSGQPSAAPKAPRAKAAKKSNGPKPAGNDRPADGKSAKTRRRNQASGKRGPKPRPQ</sequence>
<comment type="similarity">
    <text evidence="1">Belongs to the nodaviridae RNA polymerase family.</text>
</comment>
<dbReference type="Pfam" id="PF19222">
    <property type="entry name" value="Noda_Vmethyltr"/>
    <property type="match status" value="1"/>
</dbReference>
<evidence type="ECO:0000256" key="3">
    <source>
        <dbReference type="ARBA" id="ARBA00022695"/>
    </source>
</evidence>
<keyword evidence="2" id="KW-0808">Transferase</keyword>
<dbReference type="GO" id="GO:0003723">
    <property type="term" value="F:RNA binding"/>
    <property type="evidence" value="ECO:0007669"/>
    <property type="project" value="InterPro"/>
</dbReference>
<feature type="region of interest" description="Disordered" evidence="6">
    <location>
        <begin position="863"/>
        <end position="916"/>
    </location>
</feature>
<dbReference type="SUPFAM" id="SSF56672">
    <property type="entry name" value="DNA/RNA polymerases"/>
    <property type="match status" value="1"/>
</dbReference>
<feature type="domain" description="RdRp catalytic" evidence="7">
    <location>
        <begin position="564"/>
        <end position="686"/>
    </location>
</feature>
<dbReference type="GO" id="GO:0039694">
    <property type="term" value="P:viral RNA genome replication"/>
    <property type="evidence" value="ECO:0007669"/>
    <property type="project" value="InterPro"/>
</dbReference>
<dbReference type="InterPro" id="IPR007094">
    <property type="entry name" value="RNA-dir_pol_PSvirus"/>
</dbReference>
<evidence type="ECO:0000256" key="5">
    <source>
        <dbReference type="ARBA" id="ARBA00032757"/>
    </source>
</evidence>